<dbReference type="EMBL" id="AZHB01000001">
    <property type="protein sequence ID" value="OAA73999.1"/>
    <property type="molecule type" value="Genomic_DNA"/>
</dbReference>
<comment type="similarity">
    <text evidence="2">Belongs to the bZIP family.</text>
</comment>
<dbReference type="GO" id="GO:0090575">
    <property type="term" value="C:RNA polymerase II transcription regulator complex"/>
    <property type="evidence" value="ECO:0007669"/>
    <property type="project" value="TreeGrafter"/>
</dbReference>
<evidence type="ECO:0000256" key="7">
    <source>
        <dbReference type="SAM" id="Coils"/>
    </source>
</evidence>
<dbReference type="PANTHER" id="PTHR40621:SF11">
    <property type="entry name" value="TRANSCRIPTION FACTOR KAPC-RELATED"/>
    <property type="match status" value="1"/>
</dbReference>
<evidence type="ECO:0000313" key="9">
    <source>
        <dbReference type="EMBL" id="OAA73999.1"/>
    </source>
</evidence>
<proteinExistence type="inferred from homology"/>
<evidence type="ECO:0000256" key="1">
    <source>
        <dbReference type="ARBA" id="ARBA00004123"/>
    </source>
</evidence>
<keyword evidence="6" id="KW-0539">Nucleus</keyword>
<feature type="compositionally biased region" description="Basic and acidic residues" evidence="8">
    <location>
        <begin position="16"/>
        <end position="28"/>
    </location>
</feature>
<dbReference type="SUPFAM" id="SSF57959">
    <property type="entry name" value="Leucine zipper domain"/>
    <property type="match status" value="1"/>
</dbReference>
<dbReference type="InterPro" id="IPR046347">
    <property type="entry name" value="bZIP_sf"/>
</dbReference>
<evidence type="ECO:0000256" key="6">
    <source>
        <dbReference type="ARBA" id="ARBA00023242"/>
    </source>
</evidence>
<organism evidence="9 10">
    <name type="scientific">Cordyceps fumosorosea (strain ARSEF 2679)</name>
    <name type="common">Isaria fumosorosea</name>
    <dbReference type="NCBI Taxonomy" id="1081104"/>
    <lineage>
        <taxon>Eukaryota</taxon>
        <taxon>Fungi</taxon>
        <taxon>Dikarya</taxon>
        <taxon>Ascomycota</taxon>
        <taxon>Pezizomycotina</taxon>
        <taxon>Sordariomycetes</taxon>
        <taxon>Hypocreomycetidae</taxon>
        <taxon>Hypocreales</taxon>
        <taxon>Cordycipitaceae</taxon>
        <taxon>Cordyceps</taxon>
    </lineage>
</organism>
<comment type="caution">
    <text evidence="9">The sequence shown here is derived from an EMBL/GenBank/DDBJ whole genome shotgun (WGS) entry which is preliminary data.</text>
</comment>
<dbReference type="STRING" id="1081104.A0A162N1I5"/>
<gene>
    <name evidence="9" type="ORF">ISF_00900</name>
</gene>
<feature type="compositionally biased region" description="Low complexity" evidence="8">
    <location>
        <begin position="30"/>
        <end position="46"/>
    </location>
</feature>
<dbReference type="Proteomes" id="UP000076744">
    <property type="component" value="Unassembled WGS sequence"/>
</dbReference>
<keyword evidence="5" id="KW-0804">Transcription</keyword>
<dbReference type="GO" id="GO:0001228">
    <property type="term" value="F:DNA-binding transcription activator activity, RNA polymerase II-specific"/>
    <property type="evidence" value="ECO:0007669"/>
    <property type="project" value="TreeGrafter"/>
</dbReference>
<evidence type="ECO:0000256" key="8">
    <source>
        <dbReference type="SAM" id="MobiDB-lite"/>
    </source>
</evidence>
<dbReference type="GeneID" id="30017192"/>
<evidence type="ECO:0000256" key="3">
    <source>
        <dbReference type="ARBA" id="ARBA00023015"/>
    </source>
</evidence>
<protein>
    <recommendedName>
        <fullName evidence="11">BZIP-type transcription factor</fullName>
    </recommendedName>
</protein>
<feature type="compositionally biased region" description="Polar residues" evidence="8">
    <location>
        <begin position="47"/>
        <end position="56"/>
    </location>
</feature>
<dbReference type="AlphaFoldDB" id="A0A162N1I5"/>
<dbReference type="CDD" id="cd14688">
    <property type="entry name" value="bZIP_YAP"/>
    <property type="match status" value="1"/>
</dbReference>
<dbReference type="PANTHER" id="PTHR40621">
    <property type="entry name" value="TRANSCRIPTION FACTOR KAPC-RELATED"/>
    <property type="match status" value="1"/>
</dbReference>
<evidence type="ECO:0000256" key="4">
    <source>
        <dbReference type="ARBA" id="ARBA00023125"/>
    </source>
</evidence>
<keyword evidence="7" id="KW-0175">Coiled coil</keyword>
<reference evidence="9 10" key="1">
    <citation type="journal article" date="2016" name="Genome Biol. Evol.">
        <title>Divergent and convergent evolution of fungal pathogenicity.</title>
        <authorList>
            <person name="Shang Y."/>
            <person name="Xiao G."/>
            <person name="Zheng P."/>
            <person name="Cen K."/>
            <person name="Zhan S."/>
            <person name="Wang C."/>
        </authorList>
    </citation>
    <scope>NUCLEOTIDE SEQUENCE [LARGE SCALE GENOMIC DNA]</scope>
    <source>
        <strain evidence="9 10">ARSEF 2679</strain>
    </source>
</reference>
<feature type="region of interest" description="Disordered" evidence="8">
    <location>
        <begin position="116"/>
        <end position="152"/>
    </location>
</feature>
<keyword evidence="4" id="KW-0238">DNA-binding</keyword>
<keyword evidence="3" id="KW-0805">Transcription regulation</keyword>
<sequence>MADKDPVERPSFLSYLKRDKEKGKDKKSSGSKSTTATSTSGATDSSPGNQDGLSKNQVRRAQVRRAQIQHRQRKANYVKQLEMDISQLRELITQAQHDTSALRRENDDMMAFLDQNGIPSPPGLTHSTGSPSAATVLSDAQNTDNSQQPTPAYPIMDNTDLLLSGNYGLDEELIVTLSSNKLMGTPAFSVNPSSTNSSYYTGQVSAAWSQGQVQLTPAQELSVINFILALEHVCWDHFWVGDCHNHSAQTEEEKGHTLMASSYLMANAPESIYTEREAFRSRFRSAPTLRWPASTVTLDSLYGLAQSLNPGGDEVAPVQAWFELASRYPVDDLLRPDTLEALKREFKGVVRCVAFGAAMERGAFESIVLRVLGPDADALALL</sequence>
<name>A0A162N1I5_CORFA</name>
<comment type="subcellular location">
    <subcellularLocation>
        <location evidence="1">Nucleus</location>
    </subcellularLocation>
</comment>
<accession>A0A162N1I5</accession>
<feature type="region of interest" description="Disordered" evidence="8">
    <location>
        <begin position="1"/>
        <end position="75"/>
    </location>
</feature>
<evidence type="ECO:0000313" key="10">
    <source>
        <dbReference type="Proteomes" id="UP000076744"/>
    </source>
</evidence>
<evidence type="ECO:0000256" key="2">
    <source>
        <dbReference type="ARBA" id="ARBA00007163"/>
    </source>
</evidence>
<feature type="compositionally biased region" description="Basic residues" evidence="8">
    <location>
        <begin position="57"/>
        <end position="75"/>
    </location>
</feature>
<keyword evidence="10" id="KW-1185">Reference proteome</keyword>
<dbReference type="InterPro" id="IPR050936">
    <property type="entry name" value="AP-1-like"/>
</dbReference>
<dbReference type="Gene3D" id="1.20.5.170">
    <property type="match status" value="1"/>
</dbReference>
<evidence type="ECO:0008006" key="11">
    <source>
        <dbReference type="Google" id="ProtNLM"/>
    </source>
</evidence>
<dbReference type="GO" id="GO:0000976">
    <property type="term" value="F:transcription cis-regulatory region binding"/>
    <property type="evidence" value="ECO:0007669"/>
    <property type="project" value="InterPro"/>
</dbReference>
<dbReference type="OrthoDB" id="5218140at2759"/>
<feature type="coiled-coil region" evidence="7">
    <location>
        <begin position="78"/>
        <end position="105"/>
    </location>
</feature>
<feature type="compositionally biased region" description="Polar residues" evidence="8">
    <location>
        <begin position="125"/>
        <end position="150"/>
    </location>
</feature>
<evidence type="ECO:0000256" key="5">
    <source>
        <dbReference type="ARBA" id="ARBA00023163"/>
    </source>
</evidence>
<dbReference type="RefSeq" id="XP_018708957.1">
    <property type="nucleotide sequence ID" value="XM_018844507.1"/>
</dbReference>